<dbReference type="InterPro" id="IPR006186">
    <property type="entry name" value="Ser/Thr-sp_prot-phosphatase"/>
</dbReference>
<dbReference type="InterPro" id="IPR050341">
    <property type="entry name" value="PP1_catalytic_subunit"/>
</dbReference>
<dbReference type="InterPro" id="IPR029052">
    <property type="entry name" value="Metallo-depent_PP-like"/>
</dbReference>
<dbReference type="SUPFAM" id="SSF56300">
    <property type="entry name" value="Metallo-dependent phosphatases"/>
    <property type="match status" value="1"/>
</dbReference>
<dbReference type="Gene3D" id="3.60.21.10">
    <property type="match status" value="1"/>
</dbReference>
<dbReference type="EMBL" id="BTSX01000002">
    <property type="protein sequence ID" value="GMS85836.1"/>
    <property type="molecule type" value="Genomic_DNA"/>
</dbReference>
<feature type="domain" description="Calcineurin-like phosphoesterase" evidence="1">
    <location>
        <begin position="7"/>
        <end position="72"/>
    </location>
</feature>
<dbReference type="GO" id="GO:0005634">
    <property type="term" value="C:nucleus"/>
    <property type="evidence" value="ECO:0007669"/>
    <property type="project" value="TreeGrafter"/>
</dbReference>
<sequence>VVECSPPVRVIGDLHGSLDDLLYIYHLHNVDRYKIEFVSAHIAHSFVFLGNYVDYGEQSLEVLMLLFSMKISSQTGLRKWQANDLFDKFNDIFNHMPLACVIGSISTHREKKPEEPQTNGGDFIIELG</sequence>
<name>A0AAV5T278_9BILA</name>
<comment type="caution">
    <text evidence="2">The sequence shown here is derived from an EMBL/GenBank/DDBJ whole genome shotgun (WGS) entry which is preliminary data.</text>
</comment>
<dbReference type="AlphaFoldDB" id="A0AAV5T278"/>
<dbReference type="GO" id="GO:0005737">
    <property type="term" value="C:cytoplasm"/>
    <property type="evidence" value="ECO:0007669"/>
    <property type="project" value="TreeGrafter"/>
</dbReference>
<dbReference type="InterPro" id="IPR004843">
    <property type="entry name" value="Calcineurin-like_PHP"/>
</dbReference>
<evidence type="ECO:0000259" key="1">
    <source>
        <dbReference type="Pfam" id="PF00149"/>
    </source>
</evidence>
<protein>
    <recommendedName>
        <fullName evidence="1">Calcineurin-like phosphoesterase domain-containing protein</fullName>
    </recommendedName>
</protein>
<reference evidence="2" key="1">
    <citation type="submission" date="2023-10" db="EMBL/GenBank/DDBJ databases">
        <title>Genome assembly of Pristionchus species.</title>
        <authorList>
            <person name="Yoshida K."/>
            <person name="Sommer R.J."/>
        </authorList>
    </citation>
    <scope>NUCLEOTIDE SEQUENCE</scope>
    <source>
        <strain evidence="2">RS0144</strain>
    </source>
</reference>
<dbReference type="GO" id="GO:0004722">
    <property type="term" value="F:protein serine/threonine phosphatase activity"/>
    <property type="evidence" value="ECO:0007669"/>
    <property type="project" value="TreeGrafter"/>
</dbReference>
<evidence type="ECO:0000313" key="3">
    <source>
        <dbReference type="Proteomes" id="UP001432027"/>
    </source>
</evidence>
<dbReference type="Pfam" id="PF00149">
    <property type="entry name" value="Metallophos"/>
    <property type="match status" value="1"/>
</dbReference>
<feature type="non-terminal residue" evidence="2">
    <location>
        <position position="128"/>
    </location>
</feature>
<dbReference type="PANTHER" id="PTHR11668:SF491">
    <property type="entry name" value="SERINE_THREONINE-PROTEIN PHOSPHATASE"/>
    <property type="match status" value="1"/>
</dbReference>
<organism evidence="2 3">
    <name type="scientific">Pristionchus entomophagus</name>
    <dbReference type="NCBI Taxonomy" id="358040"/>
    <lineage>
        <taxon>Eukaryota</taxon>
        <taxon>Metazoa</taxon>
        <taxon>Ecdysozoa</taxon>
        <taxon>Nematoda</taxon>
        <taxon>Chromadorea</taxon>
        <taxon>Rhabditida</taxon>
        <taxon>Rhabditina</taxon>
        <taxon>Diplogasteromorpha</taxon>
        <taxon>Diplogasteroidea</taxon>
        <taxon>Neodiplogasteridae</taxon>
        <taxon>Pristionchus</taxon>
    </lineage>
</organism>
<proteinExistence type="predicted"/>
<dbReference type="PRINTS" id="PR00114">
    <property type="entry name" value="STPHPHTASE"/>
</dbReference>
<evidence type="ECO:0000313" key="2">
    <source>
        <dbReference type="EMBL" id="GMS85836.1"/>
    </source>
</evidence>
<keyword evidence="3" id="KW-1185">Reference proteome</keyword>
<dbReference type="PANTHER" id="PTHR11668">
    <property type="entry name" value="SERINE/THREONINE PROTEIN PHOSPHATASE"/>
    <property type="match status" value="1"/>
</dbReference>
<gene>
    <name evidence="2" type="ORF">PENTCL1PPCAC_8011</name>
</gene>
<accession>A0AAV5T278</accession>
<dbReference type="Proteomes" id="UP001432027">
    <property type="component" value="Unassembled WGS sequence"/>
</dbReference>
<feature type="non-terminal residue" evidence="2">
    <location>
        <position position="1"/>
    </location>
</feature>